<dbReference type="AlphaFoldDB" id="A0A4D4J0W0"/>
<evidence type="ECO:0000313" key="4">
    <source>
        <dbReference type="Proteomes" id="UP000298860"/>
    </source>
</evidence>
<evidence type="ECO:0000256" key="2">
    <source>
        <dbReference type="SAM" id="SignalP"/>
    </source>
</evidence>
<evidence type="ECO:0000256" key="1">
    <source>
        <dbReference type="SAM" id="MobiDB-lite"/>
    </source>
</evidence>
<dbReference type="EMBL" id="BJFL01000002">
    <property type="protein sequence ID" value="GDY28780.1"/>
    <property type="molecule type" value="Genomic_DNA"/>
</dbReference>
<protein>
    <recommendedName>
        <fullName evidence="5">DUF1524 domain-containing protein</fullName>
    </recommendedName>
</protein>
<sequence length="220" mass="22783">MRTRTATSGAACLLMVLCAVAGCRTGTLGGSQPPDQNTGASGLPVGNSHTPMPAPDSCRLGNRDGQPLPDPRCTPGAVNPAVSQANIDDTICRSGWTSTVRPATSVTSRMKAQSARSYGLSQSEHGEYDHLVSLELGGAPDDPRNLWVEPGSIPNPKDAVENKLNEAVCSNLIPLATAQRAIAANWVTAFDAAGLRVAGGKVCLRQDPGRCASGRHGDSD</sequence>
<accession>A0A4D4J0W0</accession>
<feature type="signal peptide" evidence="2">
    <location>
        <begin position="1"/>
        <end position="21"/>
    </location>
</feature>
<keyword evidence="4" id="KW-1185">Reference proteome</keyword>
<comment type="caution">
    <text evidence="3">The sequence shown here is derived from an EMBL/GenBank/DDBJ whole genome shotgun (WGS) entry which is preliminary data.</text>
</comment>
<dbReference type="Proteomes" id="UP000298860">
    <property type="component" value="Unassembled WGS sequence"/>
</dbReference>
<evidence type="ECO:0000313" key="3">
    <source>
        <dbReference type="EMBL" id="GDY28780.1"/>
    </source>
</evidence>
<feature type="region of interest" description="Disordered" evidence="1">
    <location>
        <begin position="28"/>
        <end position="70"/>
    </location>
</feature>
<dbReference type="PROSITE" id="PS51257">
    <property type="entry name" value="PROKAR_LIPOPROTEIN"/>
    <property type="match status" value="1"/>
</dbReference>
<keyword evidence="2" id="KW-0732">Signal</keyword>
<gene>
    <name evidence="3" type="ORF">GTS_04130</name>
</gene>
<feature type="chain" id="PRO_5020884827" description="DUF1524 domain-containing protein" evidence="2">
    <location>
        <begin position="22"/>
        <end position="220"/>
    </location>
</feature>
<reference evidence="4" key="1">
    <citation type="submission" date="2019-04" db="EMBL/GenBank/DDBJ databases">
        <title>Draft genome sequence of Pseudonocardiaceae bacterium SL3-2-4.</title>
        <authorList>
            <person name="Ningsih F."/>
            <person name="Yokota A."/>
            <person name="Sakai Y."/>
            <person name="Nanatani K."/>
            <person name="Yabe S."/>
            <person name="Oetari A."/>
            <person name="Sjamsuridzal W."/>
        </authorList>
    </citation>
    <scope>NUCLEOTIDE SEQUENCE [LARGE SCALE GENOMIC DNA]</scope>
    <source>
        <strain evidence="4">SL3-2-4</strain>
    </source>
</reference>
<dbReference type="RefSeq" id="WP_225978036.1">
    <property type="nucleotide sequence ID" value="NZ_BJFL01000002.1"/>
</dbReference>
<proteinExistence type="predicted"/>
<organism evidence="3 4">
    <name type="scientific">Gandjariella thermophila</name>
    <dbReference type="NCBI Taxonomy" id="1931992"/>
    <lineage>
        <taxon>Bacteria</taxon>
        <taxon>Bacillati</taxon>
        <taxon>Actinomycetota</taxon>
        <taxon>Actinomycetes</taxon>
        <taxon>Pseudonocardiales</taxon>
        <taxon>Pseudonocardiaceae</taxon>
        <taxon>Gandjariella</taxon>
    </lineage>
</organism>
<name>A0A4D4J0W0_9PSEU</name>
<evidence type="ECO:0008006" key="5">
    <source>
        <dbReference type="Google" id="ProtNLM"/>
    </source>
</evidence>